<evidence type="ECO:0000259" key="2">
    <source>
        <dbReference type="PROSITE" id="PS50887"/>
    </source>
</evidence>
<reference evidence="3" key="1">
    <citation type="submission" date="2023-03" db="EMBL/GenBank/DDBJ databases">
        <title>Edaphobacter sp.</title>
        <authorList>
            <person name="Huber K.J."/>
            <person name="Papendorf J."/>
            <person name="Pilke C."/>
            <person name="Bunk B."/>
            <person name="Sproeer C."/>
            <person name="Pester M."/>
        </authorList>
    </citation>
    <scope>NUCLEOTIDE SEQUENCE</scope>
    <source>
        <strain evidence="3">DSM 110680</strain>
    </source>
</reference>
<dbReference type="InterPro" id="IPR000014">
    <property type="entry name" value="PAS"/>
</dbReference>
<feature type="domain" description="PAS" evidence="1">
    <location>
        <begin position="4"/>
        <end position="58"/>
    </location>
</feature>
<dbReference type="SMART" id="SM00267">
    <property type="entry name" value="GGDEF"/>
    <property type="match status" value="1"/>
</dbReference>
<dbReference type="InterPro" id="IPR013767">
    <property type="entry name" value="PAS_fold"/>
</dbReference>
<dbReference type="InterPro" id="IPR052155">
    <property type="entry name" value="Biofilm_reg_signaling"/>
</dbReference>
<dbReference type="PROSITE" id="PS50887">
    <property type="entry name" value="GGDEF"/>
    <property type="match status" value="1"/>
</dbReference>
<dbReference type="EMBL" id="CP121196">
    <property type="protein sequence ID" value="XBH19628.1"/>
    <property type="molecule type" value="Genomic_DNA"/>
</dbReference>
<dbReference type="CDD" id="cd00130">
    <property type="entry name" value="PAS"/>
    <property type="match status" value="1"/>
</dbReference>
<organism evidence="3">
    <name type="scientific">Telmatobacter sp. DSM 110680</name>
    <dbReference type="NCBI Taxonomy" id="3036704"/>
    <lineage>
        <taxon>Bacteria</taxon>
        <taxon>Pseudomonadati</taxon>
        <taxon>Acidobacteriota</taxon>
        <taxon>Terriglobia</taxon>
        <taxon>Terriglobales</taxon>
        <taxon>Acidobacteriaceae</taxon>
        <taxon>Telmatobacter</taxon>
    </lineage>
</organism>
<dbReference type="AlphaFoldDB" id="A0AAU7DPA0"/>
<dbReference type="GO" id="GO:0052621">
    <property type="term" value="F:diguanylate cyclase activity"/>
    <property type="evidence" value="ECO:0007669"/>
    <property type="project" value="UniProtKB-EC"/>
</dbReference>
<dbReference type="Gene3D" id="3.30.70.270">
    <property type="match status" value="1"/>
</dbReference>
<sequence>MADRTELLESALDSLTEGVALADHDGNVVLWSRAAEIITGFAGGEVVGHSVRKVLNFLLADGAHPWVRHADEESARGRGSLVVAQHKVGHEIPLMARVLVLRDGLGGRIGTGVVFHPAESIDALPHGELDESSSIGESQAELEDRLATMHEDFLHSHIPLGVLWVTVDQARVFRRTHGVRACEAMLEKVERTLAAGLKPAEEIGRWGDDEFLVLSHERNTPMLAAHAQMLAGLSRTTEFRWWGDRASLTVSIGAAQAERGEPLANLLERAQAAMFASVRAGGNHITASQGRLACLPS</sequence>
<evidence type="ECO:0000259" key="1">
    <source>
        <dbReference type="PROSITE" id="PS50112"/>
    </source>
</evidence>
<gene>
    <name evidence="3" type="ORF">P8935_09990</name>
</gene>
<dbReference type="RefSeq" id="WP_348264848.1">
    <property type="nucleotide sequence ID" value="NZ_CP121196.1"/>
</dbReference>
<dbReference type="NCBIfam" id="TIGR00229">
    <property type="entry name" value="sensory_box"/>
    <property type="match status" value="1"/>
</dbReference>
<dbReference type="Pfam" id="PF00989">
    <property type="entry name" value="PAS"/>
    <property type="match status" value="1"/>
</dbReference>
<evidence type="ECO:0000313" key="3">
    <source>
        <dbReference type="EMBL" id="XBH19628.1"/>
    </source>
</evidence>
<dbReference type="PROSITE" id="PS50112">
    <property type="entry name" value="PAS"/>
    <property type="match status" value="1"/>
</dbReference>
<proteinExistence type="predicted"/>
<dbReference type="InterPro" id="IPR035965">
    <property type="entry name" value="PAS-like_dom_sf"/>
</dbReference>
<accession>A0AAU7DPA0</accession>
<dbReference type="InterPro" id="IPR043128">
    <property type="entry name" value="Rev_trsase/Diguanyl_cyclase"/>
</dbReference>
<name>A0AAU7DPA0_9BACT</name>
<dbReference type="PANTHER" id="PTHR44757:SF2">
    <property type="entry name" value="BIOFILM ARCHITECTURE MAINTENANCE PROTEIN MBAA"/>
    <property type="match status" value="1"/>
</dbReference>
<dbReference type="SUPFAM" id="SSF55785">
    <property type="entry name" value="PYP-like sensor domain (PAS domain)"/>
    <property type="match status" value="1"/>
</dbReference>
<dbReference type="SUPFAM" id="SSF55073">
    <property type="entry name" value="Nucleotide cyclase"/>
    <property type="match status" value="1"/>
</dbReference>
<protein>
    <submittedName>
        <fullName evidence="3">Diguanylate cyclase</fullName>
        <ecNumber evidence="3">2.7.7.65</ecNumber>
    </submittedName>
</protein>
<keyword evidence="3" id="KW-0808">Transferase</keyword>
<feature type="domain" description="GGDEF" evidence="2">
    <location>
        <begin position="158"/>
        <end position="290"/>
    </location>
</feature>
<dbReference type="NCBIfam" id="TIGR00254">
    <property type="entry name" value="GGDEF"/>
    <property type="match status" value="1"/>
</dbReference>
<dbReference type="GO" id="GO:0006355">
    <property type="term" value="P:regulation of DNA-templated transcription"/>
    <property type="evidence" value="ECO:0007669"/>
    <property type="project" value="InterPro"/>
</dbReference>
<dbReference type="InterPro" id="IPR029787">
    <property type="entry name" value="Nucleotide_cyclase"/>
</dbReference>
<dbReference type="Gene3D" id="3.30.450.20">
    <property type="entry name" value="PAS domain"/>
    <property type="match status" value="1"/>
</dbReference>
<dbReference type="SMART" id="SM00091">
    <property type="entry name" value="PAS"/>
    <property type="match status" value="1"/>
</dbReference>
<dbReference type="EC" id="2.7.7.65" evidence="3"/>
<keyword evidence="3" id="KW-0548">Nucleotidyltransferase</keyword>
<dbReference type="PANTHER" id="PTHR44757">
    <property type="entry name" value="DIGUANYLATE CYCLASE DGCP"/>
    <property type="match status" value="1"/>
</dbReference>
<dbReference type="Pfam" id="PF00990">
    <property type="entry name" value="GGDEF"/>
    <property type="match status" value="1"/>
</dbReference>
<dbReference type="InterPro" id="IPR000160">
    <property type="entry name" value="GGDEF_dom"/>
</dbReference>